<keyword evidence="1" id="KW-1133">Transmembrane helix</keyword>
<dbReference type="InterPro" id="IPR009030">
    <property type="entry name" value="Growth_fac_rcpt_cys_sf"/>
</dbReference>
<accession>A0ABP0K2N3</accession>
<gene>
    <name evidence="2" type="ORF">SCF082_LOCUS14942</name>
</gene>
<feature type="non-terminal residue" evidence="2">
    <location>
        <position position="1"/>
    </location>
</feature>
<name>A0ABP0K2N3_9DINO</name>
<dbReference type="Gene3D" id="2.10.50.10">
    <property type="entry name" value="Tumor Necrosis Factor Receptor, subunit A, domain 2"/>
    <property type="match status" value="2"/>
</dbReference>
<feature type="transmembrane region" description="Helical" evidence="1">
    <location>
        <begin position="709"/>
        <end position="729"/>
    </location>
</feature>
<dbReference type="CDD" id="cd00185">
    <property type="entry name" value="TNFRSF"/>
    <property type="match status" value="1"/>
</dbReference>
<keyword evidence="3" id="KW-1185">Reference proteome</keyword>
<evidence type="ECO:0000313" key="3">
    <source>
        <dbReference type="Proteomes" id="UP001642464"/>
    </source>
</evidence>
<protein>
    <submittedName>
        <fullName evidence="2">CUB and EGF-like domain-containing protein 2 (Protein CEGP1) (Scube/You)</fullName>
    </submittedName>
</protein>
<dbReference type="SUPFAM" id="SSF57184">
    <property type="entry name" value="Growth factor receptor domain"/>
    <property type="match status" value="1"/>
</dbReference>
<dbReference type="InterPro" id="IPR035897">
    <property type="entry name" value="Toll_tir_struct_dom_sf"/>
</dbReference>
<dbReference type="PANTHER" id="PTHR46967:SF2">
    <property type="entry name" value="SUSHI, VON WILLEBRAND FACTOR TYPE A, EGF AND PENTRAXIN DOMAIN-CONTAINING PROTEIN 1-LIKE"/>
    <property type="match status" value="1"/>
</dbReference>
<dbReference type="Proteomes" id="UP001642464">
    <property type="component" value="Unassembled WGS sequence"/>
</dbReference>
<dbReference type="PANTHER" id="PTHR46967">
    <property type="entry name" value="INSULIN-LIKE GROWTH FACTOR BINDING PROTEIN,N-TERMINAL"/>
    <property type="match status" value="1"/>
</dbReference>
<proteinExistence type="predicted"/>
<keyword evidence="1" id="KW-0472">Membrane</keyword>
<evidence type="ECO:0000256" key="1">
    <source>
        <dbReference type="SAM" id="Phobius"/>
    </source>
</evidence>
<feature type="transmembrane region" description="Helical" evidence="1">
    <location>
        <begin position="913"/>
        <end position="930"/>
    </location>
</feature>
<dbReference type="SMART" id="SM01411">
    <property type="entry name" value="Ephrin_rec_like"/>
    <property type="match status" value="2"/>
</dbReference>
<organism evidence="2 3">
    <name type="scientific">Durusdinium trenchii</name>
    <dbReference type="NCBI Taxonomy" id="1381693"/>
    <lineage>
        <taxon>Eukaryota</taxon>
        <taxon>Sar</taxon>
        <taxon>Alveolata</taxon>
        <taxon>Dinophyceae</taxon>
        <taxon>Suessiales</taxon>
        <taxon>Symbiodiniaceae</taxon>
        <taxon>Durusdinium</taxon>
    </lineage>
</organism>
<feature type="transmembrane region" description="Helical" evidence="1">
    <location>
        <begin position="967"/>
        <end position="987"/>
    </location>
</feature>
<feature type="transmembrane region" description="Helical" evidence="1">
    <location>
        <begin position="807"/>
        <end position="828"/>
    </location>
</feature>
<feature type="transmembrane region" description="Helical" evidence="1">
    <location>
        <begin position="859"/>
        <end position="885"/>
    </location>
</feature>
<dbReference type="EMBL" id="CAXAMM010009480">
    <property type="protein sequence ID" value="CAK9020523.1"/>
    <property type="molecule type" value="Genomic_DNA"/>
</dbReference>
<dbReference type="SUPFAM" id="SSF52200">
    <property type="entry name" value="Toll/Interleukin receptor TIR domain"/>
    <property type="match status" value="1"/>
</dbReference>
<feature type="transmembrane region" description="Helical" evidence="1">
    <location>
        <begin position="993"/>
        <end position="1019"/>
    </location>
</feature>
<comment type="caution">
    <text evidence="2">The sequence shown here is derived from an EMBL/GenBank/DDBJ whole genome shotgun (WGS) entry which is preliminary data.</text>
</comment>
<keyword evidence="1" id="KW-0812">Transmembrane</keyword>
<evidence type="ECO:0000313" key="2">
    <source>
        <dbReference type="EMBL" id="CAK9020523.1"/>
    </source>
</evidence>
<feature type="transmembrane region" description="Helical" evidence="1">
    <location>
        <begin position="772"/>
        <end position="795"/>
    </location>
</feature>
<feature type="transmembrane region" description="Helical" evidence="1">
    <location>
        <begin position="677"/>
        <end position="697"/>
    </location>
</feature>
<sequence>RVSCGPCCVHLTLNAASWDPLKEVCQTAMPRQFSLEGGQKVAQRGAFRYFWTLQLLWFAGIAGSTNSDSYPPCTFDSCEICLEDKTNASRTLLVEGPDHNLWPTAVRIARCQNLWESQALTAQLIGILIFEKLGLSIDYVHAEDEADALHAIAGCASWWESHESCDIVKDQQTAQDQGKKRNPDPVPDILFHSEMAPRVTMPSYLDWSELAVSLGTIGFRTQRHIYIHHEISEDAWQREKLALEHWRLYTIDGAIGYFDTPRQLMQSGLAAQYLTPNCTSADDTVQAGIDLHLEAGWICHESSWWLTPACADLGAQWMDLCIPLLDDDWGYPKPALYRLLSSAGLRIAKLTVGYSVHNDVILHFRNRTLFHWWDTDSTYKSRHPLKLHLSGAAEGHYNEKMVYPPLLAADEQLKVLLSNILVTNDHLNEMLLQMADAMNSSGPLGSLSPLRQKVACDWLRKNGEVWKSWLPDPRTCSLGQGYDAERSRCEICNEGTFSNRSDGEVLLCQPCPPGHQCPTEGMVMPQLCPAGTFANESGRETCERCSIGNFANFTGGTICRRCEDVIVGSTTVFKAANEEKDCECPAGTYQEQRHCRRCFEGLLCKGGEHPPRQEAGYYVVQQDNKFSVFRCADSARCLEGELGGCAAGRDGLLCGRCLPGRIPGPESTCVDCQGTEMLIVGVICTLYPIVVVWAYTVLNRSYAKQSHSLLQIGIVTSMCLVVLQQFGALGGAQVPWVPPTSVLLETMQLFTFDIEVLRTGCVLFLPAFWRYAARLIISFFLLFSFFVVHLGHVILQHRGAFGARWPALMRVLGTIFLLFQIAIANAALVPFECMTHPNQLATVIKYPTVICSLEEDGDWMFMAILGLFSVVLICSWVTTCAVLVYQCPAQLARNNDAFFKASGFLFMRMNPEAYWFVLIVVLRNLFVPGVSTVPDAVFQVTCFQALQLIYLCLLCRFQPWRLHAGNSLDMVITSGLILFLSAAAITVGEVNLFATSVLCSSVVVCIFALNLLLFLAVLYRHFRQHVSKPFSFYLCHHKAETGAFARLLKIYFDEFSAKSALYRNQQVFLDIDNLNNMEQFLDYVGSQSENVVVLFSGELLFRPWCLGELVMAHLERSRIRTMPVYWPDMTSLDDNAVQSILGQVDTVSLLPHGITSEMIEDMLPWFRSLPYVRLPRSLDSRVMDTLAAALMSGSFSGKVILPELAGGGEGIQVCLVADHSNMEACAAGLVLVKNLMSLTTAAAPQLTPHFLLEHETTLPLSTSTVIFMLSIGAFYQPSFMKSLVCAGELSCKALPVICDDFRFTGKVFLKEFTIRAPMRFASSGLAKGPEDLVQLIVNLLKEVSVVFCPQKFSQELLRQRSKTVLQRLMAGSLRQLVQNAEMSPTSDIVTDYEGSGSMPPHVVGALFLESKPLAKASKEPPEPTETEVDGVMVEEYF</sequence>
<reference evidence="2 3" key="1">
    <citation type="submission" date="2024-02" db="EMBL/GenBank/DDBJ databases">
        <authorList>
            <person name="Chen Y."/>
            <person name="Shah S."/>
            <person name="Dougan E. K."/>
            <person name="Thang M."/>
            <person name="Chan C."/>
        </authorList>
    </citation>
    <scope>NUCLEOTIDE SEQUENCE [LARGE SCALE GENOMIC DNA]</scope>
</reference>